<organism evidence="2 3">
    <name type="scientific">Amycolatopsis albispora</name>
    <dbReference type="NCBI Taxonomy" id="1804986"/>
    <lineage>
        <taxon>Bacteria</taxon>
        <taxon>Bacillati</taxon>
        <taxon>Actinomycetota</taxon>
        <taxon>Actinomycetes</taxon>
        <taxon>Pseudonocardiales</taxon>
        <taxon>Pseudonocardiaceae</taxon>
        <taxon>Amycolatopsis</taxon>
    </lineage>
</organism>
<dbReference type="OrthoDB" id="5198623at2"/>
<dbReference type="KEGG" id="aab:A4R43_08670"/>
<feature type="coiled-coil region" evidence="1">
    <location>
        <begin position="113"/>
        <end position="161"/>
    </location>
</feature>
<name>A0A344L3G8_9PSEU</name>
<feature type="coiled-coil region" evidence="1">
    <location>
        <begin position="197"/>
        <end position="287"/>
    </location>
</feature>
<reference evidence="2 3" key="1">
    <citation type="submission" date="2016-04" db="EMBL/GenBank/DDBJ databases">
        <title>Complete genome sequence and analysis of deep-sea sediment isolate, Amycolatopsis sp. WP1.</title>
        <authorList>
            <person name="Wang H."/>
            <person name="Chen S."/>
            <person name="Wu Q."/>
        </authorList>
    </citation>
    <scope>NUCLEOTIDE SEQUENCE [LARGE SCALE GENOMIC DNA]</scope>
    <source>
        <strain evidence="2 3">WP1</strain>
    </source>
</reference>
<dbReference type="EMBL" id="CP015163">
    <property type="protein sequence ID" value="AXB42592.1"/>
    <property type="molecule type" value="Genomic_DNA"/>
</dbReference>
<accession>A0A344L3G8</accession>
<proteinExistence type="predicted"/>
<keyword evidence="1" id="KW-0175">Coiled coil</keyword>
<evidence type="ECO:0000313" key="3">
    <source>
        <dbReference type="Proteomes" id="UP000250434"/>
    </source>
</evidence>
<dbReference type="AlphaFoldDB" id="A0A344L3G8"/>
<gene>
    <name evidence="2" type="ORF">A4R43_08670</name>
</gene>
<evidence type="ECO:0000256" key="1">
    <source>
        <dbReference type="SAM" id="Coils"/>
    </source>
</evidence>
<keyword evidence="3" id="KW-1185">Reference proteome</keyword>
<protein>
    <submittedName>
        <fullName evidence="2">Response regulator receiver protein</fullName>
    </submittedName>
</protein>
<evidence type="ECO:0000313" key="2">
    <source>
        <dbReference type="EMBL" id="AXB42592.1"/>
    </source>
</evidence>
<dbReference type="Proteomes" id="UP000250434">
    <property type="component" value="Chromosome"/>
</dbReference>
<sequence>MTQGNGAVVQEQDADQARCGFRRCRQPLPPPGPRGGRPYEFCPDRTWPGGKGCKQLAAAEQALRDALGEEALPATALSDAGEAFSTAAAAVTGPLRTLNDTLDAVTTQLRAEIAAAVEQAEVARQAAAEATQQRDTALARAAEAEHTAEAAVEAARVAEEAQRLAEATAAEAIENRSAAQLAQAKAESATAVITKRAAEATEQAAAQRARVDELTATLAARGEELATRTAERDAAQLALRDSQGQCKTWERLLDTAKRELAAVQEQLREQETRYHDLRTEHETREAESRTHLATVQAESRAQLTAIQAELTTARGQLDTTQLQLTQTKAAHDQVSGLLSRVRQRALAATAEPPTPLRDDLLTILLGDEAPDTAD</sequence>